<dbReference type="GO" id="GO:0008253">
    <property type="term" value="F:5'-nucleotidase activity"/>
    <property type="evidence" value="ECO:0007669"/>
    <property type="project" value="InterPro"/>
</dbReference>
<dbReference type="InterPro" id="IPR011951">
    <property type="entry name" value="HAD-SF_hydro_IA_YjjG/PynA"/>
</dbReference>
<name>A0A1G7ELS8_9FLAO</name>
<dbReference type="Pfam" id="PF00702">
    <property type="entry name" value="Hydrolase"/>
    <property type="match status" value="1"/>
</dbReference>
<evidence type="ECO:0000313" key="2">
    <source>
        <dbReference type="Proteomes" id="UP000198517"/>
    </source>
</evidence>
<protein>
    <submittedName>
        <fullName evidence="1">Putative hydrolase of the HAD superfamily</fullName>
    </submittedName>
</protein>
<sequence length="234" mass="27405">MLKEKINHIFFDLDNTLWDHRKNARLALKKLFDNHSLADKLNVDFQGFYKCYYNSNESLWDKLRDGKIDKTYLRKHRFYDVFIDFGFNDFELSQTFEEQFLETIIEFNELIPDAREILQYLSEKDYVIHIVSNGFQEVTYRKIEGGALGAYFTTVTSADEVGVRKPNPEIFQYAVDIADAKVEESIFIGDDWIADALGARDFGMKSVFLDLFNQNPYAEGVLTIKELKEIKQIL</sequence>
<dbReference type="InterPro" id="IPR023214">
    <property type="entry name" value="HAD_sf"/>
</dbReference>
<evidence type="ECO:0000313" key="1">
    <source>
        <dbReference type="EMBL" id="SDE64604.1"/>
    </source>
</evidence>
<dbReference type="NCBIfam" id="TIGR01509">
    <property type="entry name" value="HAD-SF-IA-v3"/>
    <property type="match status" value="1"/>
</dbReference>
<dbReference type="PANTHER" id="PTHR47478:SF1">
    <property type="entry name" value="PYRIMIDINE 5'-NUCLEOTIDASE YJJG"/>
    <property type="match status" value="1"/>
</dbReference>
<dbReference type="STRING" id="1071918.SAMN05421544_11645"/>
<dbReference type="SUPFAM" id="SSF56784">
    <property type="entry name" value="HAD-like"/>
    <property type="match status" value="1"/>
</dbReference>
<accession>A0A1G7ELS8</accession>
<dbReference type="InterPro" id="IPR036412">
    <property type="entry name" value="HAD-like_sf"/>
</dbReference>
<dbReference type="OrthoDB" id="9802350at2"/>
<proteinExistence type="predicted"/>
<dbReference type="RefSeq" id="WP_092737481.1">
    <property type="nucleotide sequence ID" value="NZ_FNAS01000016.1"/>
</dbReference>
<dbReference type="NCBIfam" id="TIGR02254">
    <property type="entry name" value="YjjG_YfnB"/>
    <property type="match status" value="1"/>
</dbReference>
<dbReference type="PRINTS" id="PR00413">
    <property type="entry name" value="HADHALOGNASE"/>
</dbReference>
<reference evidence="1 2" key="1">
    <citation type="submission" date="2016-10" db="EMBL/GenBank/DDBJ databases">
        <authorList>
            <person name="de Groot N.N."/>
        </authorList>
    </citation>
    <scope>NUCLEOTIDE SEQUENCE [LARGE SCALE GENOMIC DNA]</scope>
    <source>
        <strain evidence="1 2">DSM 24015</strain>
    </source>
</reference>
<dbReference type="AlphaFoldDB" id="A0A1G7ELS8"/>
<dbReference type="Gene3D" id="1.10.150.240">
    <property type="entry name" value="Putative phosphatase, domain 2"/>
    <property type="match status" value="1"/>
</dbReference>
<dbReference type="SFLD" id="SFLDS00003">
    <property type="entry name" value="Haloacid_Dehalogenase"/>
    <property type="match status" value="1"/>
</dbReference>
<keyword evidence="1" id="KW-0378">Hydrolase</keyword>
<gene>
    <name evidence="1" type="ORF">SAMN05421544_11645</name>
</gene>
<dbReference type="Proteomes" id="UP000198517">
    <property type="component" value="Unassembled WGS sequence"/>
</dbReference>
<dbReference type="InterPro" id="IPR052550">
    <property type="entry name" value="Pyrimidine_5'-ntase_YjjG"/>
</dbReference>
<dbReference type="InterPro" id="IPR023198">
    <property type="entry name" value="PGP-like_dom2"/>
</dbReference>
<dbReference type="Gene3D" id="3.40.50.1000">
    <property type="entry name" value="HAD superfamily/HAD-like"/>
    <property type="match status" value="1"/>
</dbReference>
<dbReference type="PANTHER" id="PTHR47478">
    <property type="match status" value="1"/>
</dbReference>
<dbReference type="EMBL" id="FNAS01000016">
    <property type="protein sequence ID" value="SDE64604.1"/>
    <property type="molecule type" value="Genomic_DNA"/>
</dbReference>
<dbReference type="InterPro" id="IPR006439">
    <property type="entry name" value="HAD-SF_hydro_IA"/>
</dbReference>
<dbReference type="NCBIfam" id="TIGR01549">
    <property type="entry name" value="HAD-SF-IA-v1"/>
    <property type="match status" value="1"/>
</dbReference>
<organism evidence="1 2">
    <name type="scientific">Riemerella columbipharyngis</name>
    <dbReference type="NCBI Taxonomy" id="1071918"/>
    <lineage>
        <taxon>Bacteria</taxon>
        <taxon>Pseudomonadati</taxon>
        <taxon>Bacteroidota</taxon>
        <taxon>Flavobacteriia</taxon>
        <taxon>Flavobacteriales</taxon>
        <taxon>Weeksellaceae</taxon>
        <taxon>Riemerella</taxon>
    </lineage>
</organism>
<dbReference type="SFLD" id="SFLDG01129">
    <property type="entry name" value="C1.5:_HAD__Beta-PGM__Phosphata"/>
    <property type="match status" value="1"/>
</dbReference>
<keyword evidence="2" id="KW-1185">Reference proteome</keyword>